<reference evidence="15" key="1">
    <citation type="submission" date="2023-05" db="EMBL/GenBank/DDBJ databases">
        <title>Anaerotaeda fermentans gen. nov., sp. nov., a novel anaerobic planctomycete of the new family within the order Sedimentisphaerales isolated from Taman Peninsula, Russia.</title>
        <authorList>
            <person name="Khomyakova M.A."/>
            <person name="Merkel A.Y."/>
            <person name="Slobodkin A.I."/>
        </authorList>
    </citation>
    <scope>NUCLEOTIDE SEQUENCE</scope>
    <source>
        <strain evidence="15">M17dextr</strain>
    </source>
</reference>
<evidence type="ECO:0000256" key="1">
    <source>
        <dbReference type="ARBA" id="ARBA00004651"/>
    </source>
</evidence>
<keyword evidence="7 14" id="KW-1133">Transmembrane helix</keyword>
<feature type="transmembrane region" description="Helical" evidence="14">
    <location>
        <begin position="189"/>
        <end position="207"/>
    </location>
</feature>
<keyword evidence="6" id="KW-0769">Symport</keyword>
<feature type="transmembrane region" description="Helical" evidence="14">
    <location>
        <begin position="293"/>
        <end position="318"/>
    </location>
</feature>
<gene>
    <name evidence="15" type="ORF">QJ522_18715</name>
</gene>
<comment type="catalytic activity">
    <reaction evidence="12">
        <text>L-proline(in) + Na(+)(in) = L-proline(out) + Na(+)(out)</text>
        <dbReference type="Rhea" id="RHEA:28967"/>
        <dbReference type="ChEBI" id="CHEBI:29101"/>
        <dbReference type="ChEBI" id="CHEBI:60039"/>
    </reaction>
</comment>
<accession>A0AAW6TZF0</accession>
<name>A0AAW6TZF0_9BACT</name>
<evidence type="ECO:0000256" key="13">
    <source>
        <dbReference type="RuleBase" id="RU362091"/>
    </source>
</evidence>
<comment type="similarity">
    <text evidence="2 13">Belongs to the sodium:solute symporter (SSF) (TC 2.A.21) family.</text>
</comment>
<keyword evidence="3" id="KW-0813">Transport</keyword>
<comment type="caution">
    <text evidence="15">The sequence shown here is derived from an EMBL/GenBank/DDBJ whole genome shotgun (WGS) entry which is preliminary data.</text>
</comment>
<evidence type="ECO:0000256" key="14">
    <source>
        <dbReference type="SAM" id="Phobius"/>
    </source>
</evidence>
<dbReference type="InterPro" id="IPR038377">
    <property type="entry name" value="Na/Glc_symporter_sf"/>
</dbReference>
<dbReference type="RefSeq" id="WP_349246510.1">
    <property type="nucleotide sequence ID" value="NZ_JASCXX010000028.1"/>
</dbReference>
<dbReference type="Proteomes" id="UP001431776">
    <property type="component" value="Unassembled WGS sequence"/>
</dbReference>
<keyword evidence="9" id="KW-0406">Ion transport</keyword>
<proteinExistence type="inferred from homology"/>
<dbReference type="InterPro" id="IPR050277">
    <property type="entry name" value="Sodium:Solute_Symporter"/>
</dbReference>
<feature type="transmembrane region" description="Helical" evidence="14">
    <location>
        <begin position="254"/>
        <end position="272"/>
    </location>
</feature>
<evidence type="ECO:0000256" key="5">
    <source>
        <dbReference type="ARBA" id="ARBA00022692"/>
    </source>
</evidence>
<keyword evidence="10 14" id="KW-0472">Membrane</keyword>
<dbReference type="GO" id="GO:0005886">
    <property type="term" value="C:plasma membrane"/>
    <property type="evidence" value="ECO:0007669"/>
    <property type="project" value="UniProtKB-SubCell"/>
</dbReference>
<evidence type="ECO:0000256" key="7">
    <source>
        <dbReference type="ARBA" id="ARBA00022989"/>
    </source>
</evidence>
<keyword evidence="4" id="KW-1003">Cell membrane</keyword>
<keyword evidence="11" id="KW-0739">Sodium transport</keyword>
<protein>
    <submittedName>
        <fullName evidence="15">Sodium:solute symporter family protein</fullName>
    </submittedName>
</protein>
<keyword evidence="16" id="KW-1185">Reference proteome</keyword>
<feature type="transmembrane region" description="Helical" evidence="14">
    <location>
        <begin position="125"/>
        <end position="147"/>
    </location>
</feature>
<evidence type="ECO:0000256" key="6">
    <source>
        <dbReference type="ARBA" id="ARBA00022847"/>
    </source>
</evidence>
<sequence>MLAQAVGLAEILVVLLYLLLVVFLGWLGYTRTKTATDYLIAGRKTHPFVMAMSYGATFISTSAIVGFGGVAGLFGMSVLWLTFCNIFVGIFIAFVFLAPAARRMGHRLDAHTFPELLARRFDSKFIQVFAGLVIFLFIPLYAAAVLIGGCEFISTQFGIDYNAALLVFSVIIAAYVVMGGLKGVMYSDALQGSIMFVGMLTLLLFTYTRLGGLTKAHDTLTDLAPLVPGSLQAIGHQGWTAMPKFGFGDTQYNLWWIVITTITLGVGIGVLAQPQLVVRFMTVKSTRELNRAVAVGGVFILIMTGVAFTVGSLSNAYFAQFGPLLNGRVVKVLDQEEALAVLQIMAPNEAGVWADVEGKVAPVKLSGEPVEGAGQAEVVSGRSISIVNAGGNPDQIIPAYITSAMPKWFGLLFLLTLLAAAMSTLSSQFHAVGTSIGRDVYEQLTGRHGRSIGVNRAGIILGILIAMLWSYYARGGYIIARATAIFFGLCASAFLPAFIGGLFWRRMSKSAAVASMVAGFAVTAFWLLFVKAQEASAIGLVQKLTDGKTSILADSPNWPVVDPLMVALPISILVAIVVTLVTRPVSQEHLDKCFAR</sequence>
<feature type="transmembrane region" description="Helical" evidence="14">
    <location>
        <begin position="408"/>
        <end position="432"/>
    </location>
</feature>
<feature type="transmembrane region" description="Helical" evidence="14">
    <location>
        <begin position="564"/>
        <end position="582"/>
    </location>
</feature>
<dbReference type="PROSITE" id="PS50283">
    <property type="entry name" value="NA_SOLUT_SYMP_3"/>
    <property type="match status" value="1"/>
</dbReference>
<feature type="transmembrane region" description="Helical" evidence="14">
    <location>
        <begin position="48"/>
        <end position="71"/>
    </location>
</feature>
<evidence type="ECO:0000256" key="9">
    <source>
        <dbReference type="ARBA" id="ARBA00023065"/>
    </source>
</evidence>
<dbReference type="GO" id="GO:0015193">
    <property type="term" value="F:L-proline transmembrane transporter activity"/>
    <property type="evidence" value="ECO:0007669"/>
    <property type="project" value="TreeGrafter"/>
</dbReference>
<dbReference type="InterPro" id="IPR001734">
    <property type="entry name" value="Na/solute_symporter"/>
</dbReference>
<evidence type="ECO:0000256" key="3">
    <source>
        <dbReference type="ARBA" id="ARBA00022448"/>
    </source>
</evidence>
<feature type="transmembrane region" description="Helical" evidence="14">
    <location>
        <begin position="159"/>
        <end position="177"/>
    </location>
</feature>
<evidence type="ECO:0000313" key="15">
    <source>
        <dbReference type="EMBL" id="MDI6451101.1"/>
    </source>
</evidence>
<comment type="subcellular location">
    <subcellularLocation>
        <location evidence="1">Cell membrane</location>
        <topology evidence="1">Multi-pass membrane protein</topology>
    </subcellularLocation>
</comment>
<dbReference type="PANTHER" id="PTHR48086">
    <property type="entry name" value="SODIUM/PROLINE SYMPORTER-RELATED"/>
    <property type="match status" value="1"/>
</dbReference>
<evidence type="ECO:0000256" key="8">
    <source>
        <dbReference type="ARBA" id="ARBA00023053"/>
    </source>
</evidence>
<evidence type="ECO:0000256" key="11">
    <source>
        <dbReference type="ARBA" id="ARBA00023201"/>
    </source>
</evidence>
<evidence type="ECO:0000256" key="4">
    <source>
        <dbReference type="ARBA" id="ARBA00022475"/>
    </source>
</evidence>
<keyword evidence="5 14" id="KW-0812">Transmembrane</keyword>
<feature type="transmembrane region" description="Helical" evidence="14">
    <location>
        <begin position="511"/>
        <end position="529"/>
    </location>
</feature>
<evidence type="ECO:0000313" key="16">
    <source>
        <dbReference type="Proteomes" id="UP001431776"/>
    </source>
</evidence>
<dbReference type="Pfam" id="PF00474">
    <property type="entry name" value="SSF"/>
    <property type="match status" value="2"/>
</dbReference>
<feature type="transmembrane region" description="Helical" evidence="14">
    <location>
        <begin position="478"/>
        <end position="504"/>
    </location>
</feature>
<dbReference type="CDD" id="cd10322">
    <property type="entry name" value="SLC5sbd"/>
    <property type="match status" value="1"/>
</dbReference>
<feature type="transmembrane region" description="Helical" evidence="14">
    <location>
        <begin position="453"/>
        <end position="472"/>
    </location>
</feature>
<keyword evidence="8" id="KW-0915">Sodium</keyword>
<evidence type="ECO:0000256" key="2">
    <source>
        <dbReference type="ARBA" id="ARBA00006434"/>
    </source>
</evidence>
<dbReference type="GO" id="GO:0005298">
    <property type="term" value="F:proline:sodium symporter activity"/>
    <property type="evidence" value="ECO:0007669"/>
    <property type="project" value="TreeGrafter"/>
</dbReference>
<evidence type="ECO:0000256" key="12">
    <source>
        <dbReference type="ARBA" id="ARBA00033708"/>
    </source>
</evidence>
<dbReference type="AlphaFoldDB" id="A0AAW6TZF0"/>
<feature type="transmembrane region" description="Helical" evidence="14">
    <location>
        <begin position="77"/>
        <end position="98"/>
    </location>
</feature>
<dbReference type="EMBL" id="JASCXX010000028">
    <property type="protein sequence ID" value="MDI6451101.1"/>
    <property type="molecule type" value="Genomic_DNA"/>
</dbReference>
<dbReference type="Gene3D" id="1.20.1730.10">
    <property type="entry name" value="Sodium/glucose cotransporter"/>
    <property type="match status" value="1"/>
</dbReference>
<organism evidence="15 16">
    <name type="scientific">Anaerobaca lacustris</name>
    <dbReference type="NCBI Taxonomy" id="3044600"/>
    <lineage>
        <taxon>Bacteria</taxon>
        <taxon>Pseudomonadati</taxon>
        <taxon>Planctomycetota</taxon>
        <taxon>Phycisphaerae</taxon>
        <taxon>Sedimentisphaerales</taxon>
        <taxon>Anaerobacaceae</taxon>
        <taxon>Anaerobaca</taxon>
    </lineage>
</organism>
<evidence type="ECO:0000256" key="10">
    <source>
        <dbReference type="ARBA" id="ARBA00023136"/>
    </source>
</evidence>
<dbReference type="GO" id="GO:0015824">
    <property type="term" value="P:proline transport"/>
    <property type="evidence" value="ECO:0007669"/>
    <property type="project" value="TreeGrafter"/>
</dbReference>
<dbReference type="PANTHER" id="PTHR48086:SF3">
    <property type="entry name" value="SODIUM_PROLINE SYMPORTER"/>
    <property type="match status" value="1"/>
</dbReference>
<feature type="transmembrane region" description="Helical" evidence="14">
    <location>
        <begin position="6"/>
        <end position="27"/>
    </location>
</feature>